<dbReference type="Proteomes" id="UP001630127">
    <property type="component" value="Unassembled WGS sequence"/>
</dbReference>
<evidence type="ECO:0000313" key="2">
    <source>
        <dbReference type="Proteomes" id="UP001630127"/>
    </source>
</evidence>
<name>A0ABD2ZEL4_9GENT</name>
<sequence length="116" mass="13396">MGIDKTLEDIRTCFPIVDFGNNNFSYFSEKATFSWMTELGNKFCRPRSIVYLELNVLPDETTPVVEVVEEESKQKEDQNDKVKACDYETIAGTSFLLEVSLLELLARDQQEPEKYL</sequence>
<gene>
    <name evidence="1" type="ORF">ACH5RR_023719</name>
</gene>
<accession>A0ABD2ZEL4</accession>
<organism evidence="1 2">
    <name type="scientific">Cinchona calisaya</name>
    <dbReference type="NCBI Taxonomy" id="153742"/>
    <lineage>
        <taxon>Eukaryota</taxon>
        <taxon>Viridiplantae</taxon>
        <taxon>Streptophyta</taxon>
        <taxon>Embryophyta</taxon>
        <taxon>Tracheophyta</taxon>
        <taxon>Spermatophyta</taxon>
        <taxon>Magnoliopsida</taxon>
        <taxon>eudicotyledons</taxon>
        <taxon>Gunneridae</taxon>
        <taxon>Pentapetalae</taxon>
        <taxon>asterids</taxon>
        <taxon>lamiids</taxon>
        <taxon>Gentianales</taxon>
        <taxon>Rubiaceae</taxon>
        <taxon>Cinchonoideae</taxon>
        <taxon>Cinchoneae</taxon>
        <taxon>Cinchona</taxon>
    </lineage>
</organism>
<evidence type="ECO:0000313" key="1">
    <source>
        <dbReference type="EMBL" id="KAL3516817.1"/>
    </source>
</evidence>
<comment type="caution">
    <text evidence="1">The sequence shown here is derived from an EMBL/GenBank/DDBJ whole genome shotgun (WGS) entry which is preliminary data.</text>
</comment>
<protein>
    <submittedName>
        <fullName evidence="1">Uncharacterized protein</fullName>
    </submittedName>
</protein>
<dbReference type="EMBL" id="JBJUIK010000010">
    <property type="protein sequence ID" value="KAL3516817.1"/>
    <property type="molecule type" value="Genomic_DNA"/>
</dbReference>
<reference evidence="1 2" key="1">
    <citation type="submission" date="2024-11" db="EMBL/GenBank/DDBJ databases">
        <title>A near-complete genome assembly of Cinchona calisaya.</title>
        <authorList>
            <person name="Lian D.C."/>
            <person name="Zhao X.W."/>
            <person name="Wei L."/>
        </authorList>
    </citation>
    <scope>NUCLEOTIDE SEQUENCE [LARGE SCALE GENOMIC DNA]</scope>
    <source>
        <tissue evidence="1">Nenye</tissue>
    </source>
</reference>
<dbReference type="AlphaFoldDB" id="A0ABD2ZEL4"/>
<proteinExistence type="predicted"/>
<keyword evidence="2" id="KW-1185">Reference proteome</keyword>